<sequence length="551" mass="62352">VNYIFNLGEYSRPITLSNLEAQPWFDRGLAWVYGFNHEEAVNCFEEAVRIDPSCGMAYWGVALASGPFYNLPWEWMSEDEAAKALLTCYNAVQHALKLSKSTLPVERALIYALSQRYPKTEVVNIEEFARWDNAYADAMRAVQVKFPEDLDVIALFAEAMMTRTPWRLWNIDRSEPADGADTVEAIAVLDRGLDLVSRRGLAPHAGLLHMYIHALEMSPTPERALEAADQLFELCPDAGHLQHMPAHIYAICGQYEDAIAVSEKAIAADEKYLDFAGPYNFYTTARCHDLHMMMYASMFAGQFEPAIEAAHAITETLTTDLLAVERPHMAVTLEGYHSTFMHVLVRFGKWQDIIDTVLPGDPALYCVSTAMCHYARSVAYSALGHIESAVEEKSLFCQARDQIPESRLFFNNSAHDILAIAESMMRGELEYRKGNYGEAFNYLETAALLDDNLYYSEPWAWMHPPRHALGALLLEQGRVEEAERVYRADLGLDNRLSRPLQHPNNVWSLHGFVECLERSGNEKEASQFRRQLEIALGRAGQMITSSCYCRM</sequence>
<name>A0A381ZB69_9ZZZZ</name>
<proteinExistence type="predicted"/>
<dbReference type="InterPro" id="IPR019734">
    <property type="entry name" value="TPR_rpt"/>
</dbReference>
<dbReference type="PANTHER" id="PTHR45588:SF1">
    <property type="entry name" value="WW DOMAIN-CONTAINING PROTEIN"/>
    <property type="match status" value="1"/>
</dbReference>
<dbReference type="Gene3D" id="1.25.40.10">
    <property type="entry name" value="Tetratricopeptide repeat domain"/>
    <property type="match status" value="2"/>
</dbReference>
<dbReference type="EMBL" id="UINC01020630">
    <property type="protein sequence ID" value="SVA86439.1"/>
    <property type="molecule type" value="Genomic_DNA"/>
</dbReference>
<dbReference type="SUPFAM" id="SSF48452">
    <property type="entry name" value="TPR-like"/>
    <property type="match status" value="1"/>
</dbReference>
<dbReference type="SUPFAM" id="SSF81901">
    <property type="entry name" value="HCP-like"/>
    <property type="match status" value="1"/>
</dbReference>
<dbReference type="PROSITE" id="PS50005">
    <property type="entry name" value="TPR"/>
    <property type="match status" value="1"/>
</dbReference>
<dbReference type="Pfam" id="PF13181">
    <property type="entry name" value="TPR_8"/>
    <property type="match status" value="2"/>
</dbReference>
<dbReference type="InterPro" id="IPR011990">
    <property type="entry name" value="TPR-like_helical_dom_sf"/>
</dbReference>
<gene>
    <name evidence="1" type="ORF">METZ01_LOCUS139293</name>
</gene>
<dbReference type="Pfam" id="PF13176">
    <property type="entry name" value="TPR_7"/>
    <property type="match status" value="1"/>
</dbReference>
<accession>A0A381ZB69</accession>
<protein>
    <recommendedName>
        <fullName evidence="2">Tetratricopeptide repeat protein</fullName>
    </recommendedName>
</protein>
<evidence type="ECO:0000313" key="1">
    <source>
        <dbReference type="EMBL" id="SVA86439.1"/>
    </source>
</evidence>
<reference evidence="1" key="1">
    <citation type="submission" date="2018-05" db="EMBL/GenBank/DDBJ databases">
        <authorList>
            <person name="Lanie J.A."/>
            <person name="Ng W.-L."/>
            <person name="Kazmierczak K.M."/>
            <person name="Andrzejewski T.M."/>
            <person name="Davidsen T.M."/>
            <person name="Wayne K.J."/>
            <person name="Tettelin H."/>
            <person name="Glass J.I."/>
            <person name="Rusch D."/>
            <person name="Podicherti R."/>
            <person name="Tsui H.-C.T."/>
            <person name="Winkler M.E."/>
        </authorList>
    </citation>
    <scope>NUCLEOTIDE SEQUENCE</scope>
</reference>
<dbReference type="SMART" id="SM00028">
    <property type="entry name" value="TPR"/>
    <property type="match status" value="4"/>
</dbReference>
<feature type="non-terminal residue" evidence="1">
    <location>
        <position position="1"/>
    </location>
</feature>
<organism evidence="1">
    <name type="scientific">marine metagenome</name>
    <dbReference type="NCBI Taxonomy" id="408172"/>
    <lineage>
        <taxon>unclassified sequences</taxon>
        <taxon>metagenomes</taxon>
        <taxon>ecological metagenomes</taxon>
    </lineage>
</organism>
<evidence type="ECO:0008006" key="2">
    <source>
        <dbReference type="Google" id="ProtNLM"/>
    </source>
</evidence>
<dbReference type="AlphaFoldDB" id="A0A381ZB69"/>
<dbReference type="PANTHER" id="PTHR45588">
    <property type="entry name" value="TPR DOMAIN-CONTAINING PROTEIN"/>
    <property type="match status" value="1"/>
</dbReference>